<keyword evidence="2" id="KW-1185">Reference proteome</keyword>
<dbReference type="EMBL" id="JH431114">
    <property type="status" value="NOT_ANNOTATED_CDS"/>
    <property type="molecule type" value="Genomic_DNA"/>
</dbReference>
<reference evidence="2" key="1">
    <citation type="submission" date="2011-05" db="EMBL/GenBank/DDBJ databases">
        <authorList>
            <person name="Richards S.R."/>
            <person name="Qu J."/>
            <person name="Jiang H."/>
            <person name="Jhangiani S.N."/>
            <person name="Agravi P."/>
            <person name="Goodspeed R."/>
            <person name="Gross S."/>
            <person name="Mandapat C."/>
            <person name="Jackson L."/>
            <person name="Mathew T."/>
            <person name="Pu L."/>
            <person name="Thornton R."/>
            <person name="Saada N."/>
            <person name="Wilczek-Boney K.B."/>
            <person name="Lee S."/>
            <person name="Kovar C."/>
            <person name="Wu Y."/>
            <person name="Scherer S.E."/>
            <person name="Worley K.C."/>
            <person name="Muzny D.M."/>
            <person name="Gibbs R."/>
        </authorList>
    </citation>
    <scope>NUCLEOTIDE SEQUENCE</scope>
    <source>
        <strain evidence="2">Brora</strain>
    </source>
</reference>
<dbReference type="AlphaFoldDB" id="T1IN11"/>
<proteinExistence type="predicted"/>
<dbReference type="Proteomes" id="UP000014500">
    <property type="component" value="Unassembled WGS sequence"/>
</dbReference>
<evidence type="ECO:0000313" key="2">
    <source>
        <dbReference type="Proteomes" id="UP000014500"/>
    </source>
</evidence>
<evidence type="ECO:0000313" key="1">
    <source>
        <dbReference type="EnsemblMetazoa" id="SMAR002381-PA"/>
    </source>
</evidence>
<reference evidence="1" key="2">
    <citation type="submission" date="2015-02" db="UniProtKB">
        <authorList>
            <consortium name="EnsemblMetazoa"/>
        </authorList>
    </citation>
    <scope>IDENTIFICATION</scope>
</reference>
<name>T1IN11_STRMM</name>
<accession>T1IN11</accession>
<organism evidence="1 2">
    <name type="scientific">Strigamia maritima</name>
    <name type="common">European centipede</name>
    <name type="synonym">Geophilus maritimus</name>
    <dbReference type="NCBI Taxonomy" id="126957"/>
    <lineage>
        <taxon>Eukaryota</taxon>
        <taxon>Metazoa</taxon>
        <taxon>Ecdysozoa</taxon>
        <taxon>Arthropoda</taxon>
        <taxon>Myriapoda</taxon>
        <taxon>Chilopoda</taxon>
        <taxon>Pleurostigmophora</taxon>
        <taxon>Geophilomorpha</taxon>
        <taxon>Linotaeniidae</taxon>
        <taxon>Strigamia</taxon>
    </lineage>
</organism>
<dbReference type="HOGENOM" id="CLU_1612899_0_0_1"/>
<dbReference type="EnsemblMetazoa" id="SMAR002381-RA">
    <property type="protein sequence ID" value="SMAR002381-PA"/>
    <property type="gene ID" value="SMAR002381"/>
</dbReference>
<sequence>MPEQVLPHHVVFIRFVFTLRAAVHLNPRFVGFNNRRRLVFTWFLLLFGQHSVGDLLRYNPLFPGRRFILQFQMSVKHLPMFHHLLDRVARIVAVRTPQHVLTRRTTRFRFLNRKRRTFPHGDPEFNAFLRVVSHVMIPQRTHLRHSEPAIAASQNALPGRLPIDG</sequence>
<protein>
    <submittedName>
        <fullName evidence="1">Uncharacterized protein</fullName>
    </submittedName>
</protein>